<comment type="caution">
    <text evidence="2">The sequence shown here is derived from an EMBL/GenBank/DDBJ whole genome shotgun (WGS) entry which is preliminary data.</text>
</comment>
<evidence type="ECO:0000313" key="3">
    <source>
        <dbReference type="Proteomes" id="UP000535908"/>
    </source>
</evidence>
<keyword evidence="1" id="KW-0472">Membrane</keyword>
<proteinExistence type="predicted"/>
<keyword evidence="1" id="KW-1133">Transmembrane helix</keyword>
<reference evidence="2 3" key="1">
    <citation type="submission" date="2020-03" db="EMBL/GenBank/DDBJ databases">
        <title>Soil Listeria distribution.</title>
        <authorList>
            <person name="Liao J."/>
            <person name="Wiedmann M."/>
        </authorList>
    </citation>
    <scope>NUCLEOTIDE SEQUENCE [LARGE SCALE GENOMIC DNA]</scope>
    <source>
        <strain evidence="2 3">FSL L7-0741</strain>
    </source>
</reference>
<evidence type="ECO:0000313" key="2">
    <source>
        <dbReference type="EMBL" id="MBC1936973.1"/>
    </source>
</evidence>
<dbReference type="AlphaFoldDB" id="A0A7X0Y509"/>
<feature type="transmembrane region" description="Helical" evidence="1">
    <location>
        <begin position="73"/>
        <end position="92"/>
    </location>
</feature>
<evidence type="ECO:0000256" key="1">
    <source>
        <dbReference type="SAM" id="Phobius"/>
    </source>
</evidence>
<dbReference type="RefSeq" id="WP_185526441.1">
    <property type="nucleotide sequence ID" value="NZ_JAARWN010000012.1"/>
</dbReference>
<feature type="transmembrane region" description="Helical" evidence="1">
    <location>
        <begin position="12"/>
        <end position="32"/>
    </location>
</feature>
<feature type="transmembrane region" description="Helical" evidence="1">
    <location>
        <begin position="44"/>
        <end position="61"/>
    </location>
</feature>
<accession>A0A7X0Y509</accession>
<dbReference type="EMBL" id="JAARWN010000012">
    <property type="protein sequence ID" value="MBC1936973.1"/>
    <property type="molecule type" value="Genomic_DNA"/>
</dbReference>
<protein>
    <submittedName>
        <fullName evidence="2">Uncharacterized protein</fullName>
    </submittedName>
</protein>
<dbReference type="Proteomes" id="UP000535908">
    <property type="component" value="Unassembled WGS sequence"/>
</dbReference>
<keyword evidence="1" id="KW-0812">Transmembrane</keyword>
<sequence length="93" mass="10808">MAEQKERPNKTWRLWVTCICLALATVLLIYYFTGNFITESILEVVTGFILLANIFLLQDLIGKLRMNKRLENLLQTICIGLMMTIIIASYFLY</sequence>
<organism evidence="2 3">
    <name type="scientific">Listeria grandensis</name>
    <dbReference type="NCBI Taxonomy" id="1494963"/>
    <lineage>
        <taxon>Bacteria</taxon>
        <taxon>Bacillati</taxon>
        <taxon>Bacillota</taxon>
        <taxon>Bacilli</taxon>
        <taxon>Bacillales</taxon>
        <taxon>Listeriaceae</taxon>
        <taxon>Listeria</taxon>
    </lineage>
</organism>
<name>A0A7X0Y509_9LIST</name>
<gene>
    <name evidence="2" type="ORF">HCA69_11380</name>
</gene>